<dbReference type="KEGG" id="more:E1B28_008003"/>
<name>A0A9P7S3B5_9AGAR</name>
<protein>
    <submittedName>
        <fullName evidence="2">Uncharacterized protein</fullName>
    </submittedName>
</protein>
<accession>A0A9P7S3B5</accession>
<comment type="caution">
    <text evidence="2">The sequence shown here is derived from an EMBL/GenBank/DDBJ whole genome shotgun (WGS) entry which is preliminary data.</text>
</comment>
<feature type="compositionally biased region" description="Polar residues" evidence="1">
    <location>
        <begin position="156"/>
        <end position="165"/>
    </location>
</feature>
<feature type="compositionally biased region" description="Low complexity" evidence="1">
    <location>
        <begin position="166"/>
        <end position="188"/>
    </location>
</feature>
<sequence>MSQTRSGMVPPPLSPGMKPDGTPNSGGAGNKDATNPEELPMGNLSLNPTQSLPPPPPPSAQSQRSQQHALNAQDVGGLGGMQEGGIGGLPEPILGTPLQNPSTDMFSVEFMNSVVRSQLEESVPGFFTPEEELNFVRDFGHWFNPEDTLDDMMGNLSLNPTTGTASSTPVLSQSVLPPPSSSLQSQGSRQNAPNVQGVGGRGMSRVPYPMTPSQQRLTDMFPAESMNSVESQLEDFDIGLFIPDDINFERDFGQWFNPDDELEW</sequence>
<dbReference type="EMBL" id="CM032184">
    <property type="protein sequence ID" value="KAG7094403.1"/>
    <property type="molecule type" value="Genomic_DNA"/>
</dbReference>
<gene>
    <name evidence="2" type="ORF">E1B28_008003</name>
</gene>
<evidence type="ECO:0000313" key="3">
    <source>
        <dbReference type="Proteomes" id="UP001049176"/>
    </source>
</evidence>
<dbReference type="GeneID" id="66077079"/>
<feature type="region of interest" description="Disordered" evidence="1">
    <location>
        <begin position="1"/>
        <end position="94"/>
    </location>
</feature>
<feature type="region of interest" description="Disordered" evidence="1">
    <location>
        <begin position="155"/>
        <end position="205"/>
    </location>
</feature>
<dbReference type="Proteomes" id="UP001049176">
    <property type="component" value="Chromosome 4"/>
</dbReference>
<reference evidence="2" key="1">
    <citation type="journal article" date="2021" name="Genome Biol. Evol.">
        <title>The assembled and annotated genome of the fairy-ring fungus Marasmius oreades.</title>
        <authorList>
            <person name="Hiltunen M."/>
            <person name="Ament-Velasquez S.L."/>
            <person name="Johannesson H."/>
        </authorList>
    </citation>
    <scope>NUCLEOTIDE SEQUENCE</scope>
    <source>
        <strain evidence="2">03SP1</strain>
    </source>
</reference>
<feature type="compositionally biased region" description="Gly residues" evidence="1">
    <location>
        <begin position="76"/>
        <end position="88"/>
    </location>
</feature>
<dbReference type="RefSeq" id="XP_043010873.1">
    <property type="nucleotide sequence ID" value="XM_043152786.1"/>
</dbReference>
<evidence type="ECO:0000313" key="2">
    <source>
        <dbReference type="EMBL" id="KAG7094403.1"/>
    </source>
</evidence>
<evidence type="ECO:0000256" key="1">
    <source>
        <dbReference type="SAM" id="MobiDB-lite"/>
    </source>
</evidence>
<keyword evidence="3" id="KW-1185">Reference proteome</keyword>
<proteinExistence type="predicted"/>
<organism evidence="2 3">
    <name type="scientific">Marasmius oreades</name>
    <name type="common">fairy-ring Marasmius</name>
    <dbReference type="NCBI Taxonomy" id="181124"/>
    <lineage>
        <taxon>Eukaryota</taxon>
        <taxon>Fungi</taxon>
        <taxon>Dikarya</taxon>
        <taxon>Basidiomycota</taxon>
        <taxon>Agaricomycotina</taxon>
        <taxon>Agaricomycetes</taxon>
        <taxon>Agaricomycetidae</taxon>
        <taxon>Agaricales</taxon>
        <taxon>Marasmiineae</taxon>
        <taxon>Marasmiaceae</taxon>
        <taxon>Marasmius</taxon>
    </lineage>
</organism>
<dbReference type="AlphaFoldDB" id="A0A9P7S3B5"/>
<dbReference type="OrthoDB" id="5600002at2759"/>